<dbReference type="Gene3D" id="3.40.309.10">
    <property type="entry name" value="Aldehyde Dehydrogenase, Chain A, domain 2"/>
    <property type="match status" value="1"/>
</dbReference>
<dbReference type="InterPro" id="IPR050740">
    <property type="entry name" value="Aldehyde_DH_Superfamily"/>
</dbReference>
<dbReference type="InterPro" id="IPR029510">
    <property type="entry name" value="Ald_DH_CS_GLU"/>
</dbReference>
<evidence type="ECO:0000256" key="3">
    <source>
        <dbReference type="PROSITE-ProRule" id="PRU10007"/>
    </source>
</evidence>
<gene>
    <name evidence="6" type="ORF">F4W18_00720</name>
</gene>
<dbReference type="InterPro" id="IPR016162">
    <property type="entry name" value="Ald_DH_N"/>
</dbReference>
<dbReference type="RefSeq" id="WP_086712805.1">
    <property type="nucleotide sequence ID" value="NZ_AP025493.1"/>
</dbReference>
<protein>
    <submittedName>
        <fullName evidence="6">NAD-dependent succinate-semialdehyde dehydrogenase</fullName>
    </submittedName>
</protein>
<accession>A0A5M9P7I8</accession>
<name>A0A5M9P7I8_9VIBR</name>
<dbReference type="InterPro" id="IPR016161">
    <property type="entry name" value="Ald_DH/histidinol_DH"/>
</dbReference>
<evidence type="ECO:0000256" key="2">
    <source>
        <dbReference type="ARBA" id="ARBA00023002"/>
    </source>
</evidence>
<evidence type="ECO:0000259" key="5">
    <source>
        <dbReference type="Pfam" id="PF00171"/>
    </source>
</evidence>
<keyword evidence="7" id="KW-1185">Reference proteome</keyword>
<dbReference type="AlphaFoldDB" id="A0A5M9P7I8"/>
<comment type="similarity">
    <text evidence="1 4">Belongs to the aldehyde dehydrogenase family.</text>
</comment>
<dbReference type="NCBIfam" id="TIGR01780">
    <property type="entry name" value="SSADH"/>
    <property type="match status" value="1"/>
</dbReference>
<sequence>MLEINNQRLLSFMVTEANNAVAVTNPATGELIGHAPISSEAELDSAIERAHIAQKEWAKIPAKSRAAILKAWHQLLIENKDDLAHLMTIEQGKPLAEAAGEVVYGASFIEWFAEEAKRTYGDSIPSTAGDKRLVTIKQPIGVACAITPWNFPIAMITRKAAPALAAGCSFIVKPSDETPLSAFAVVELAYQAGVPKDLLQVVLGDSPEQIGELFTSHPLIKKISFTGSTRVGSILMAQAAKGIKRTSMELGGNAPFIVFDDADIDAAVQGAMASKFRNAGQTCVCANRFYIHSKVHDEFVAKFDQAVQQLKIGNGLDADVNIGPVISERAKQNIQGLIDRAIEQGAQPVTPTQELAGLFIQPVILKDVKHDMDIVQQEIFGPVAPVMKFDSDEELIEMANDTIYGLASYFYSQNIHQVWKVAEALEYGMVGINDGMISTEVAPFGGVKQSGIGREGAKEGIDEYMDIKYLCFGGN</sequence>
<evidence type="ECO:0000313" key="7">
    <source>
        <dbReference type="Proteomes" id="UP000322521"/>
    </source>
</evidence>
<evidence type="ECO:0000256" key="1">
    <source>
        <dbReference type="ARBA" id="ARBA00009986"/>
    </source>
</evidence>
<dbReference type="OrthoDB" id="9812625at2"/>
<dbReference type="FunFam" id="3.40.605.10:FF:000026">
    <property type="entry name" value="Aldehyde dehydrogenase, putative"/>
    <property type="match status" value="1"/>
</dbReference>
<dbReference type="EMBL" id="VXJS01000001">
    <property type="protein sequence ID" value="KAA8681099.1"/>
    <property type="molecule type" value="Genomic_DNA"/>
</dbReference>
<evidence type="ECO:0000256" key="4">
    <source>
        <dbReference type="RuleBase" id="RU003345"/>
    </source>
</evidence>
<dbReference type="PROSITE" id="PS00070">
    <property type="entry name" value="ALDEHYDE_DEHYDR_CYS"/>
    <property type="match status" value="1"/>
</dbReference>
<dbReference type="CDD" id="cd07103">
    <property type="entry name" value="ALDH_F5_SSADH_GabD"/>
    <property type="match status" value="1"/>
</dbReference>
<proteinExistence type="inferred from homology"/>
<dbReference type="Pfam" id="PF00171">
    <property type="entry name" value="Aldedh"/>
    <property type="match status" value="1"/>
</dbReference>
<keyword evidence="2 4" id="KW-0560">Oxidoreductase</keyword>
<dbReference type="PANTHER" id="PTHR43353:SF5">
    <property type="entry name" value="SUCCINATE-SEMIALDEHYDE DEHYDROGENASE, MITOCHONDRIAL"/>
    <property type="match status" value="1"/>
</dbReference>
<dbReference type="PROSITE" id="PS00687">
    <property type="entry name" value="ALDEHYDE_DEHYDR_GLU"/>
    <property type="match status" value="1"/>
</dbReference>
<dbReference type="InterPro" id="IPR010102">
    <property type="entry name" value="Succ_semiAld_DH"/>
</dbReference>
<feature type="domain" description="Aldehyde dehydrogenase" evidence="5">
    <location>
        <begin position="17"/>
        <end position="469"/>
    </location>
</feature>
<dbReference type="Gene3D" id="3.40.605.10">
    <property type="entry name" value="Aldehyde Dehydrogenase, Chain A, domain 1"/>
    <property type="match status" value="1"/>
</dbReference>
<organism evidence="6 7">
    <name type="scientific">Vibrio gigantis</name>
    <dbReference type="NCBI Taxonomy" id="296199"/>
    <lineage>
        <taxon>Bacteria</taxon>
        <taxon>Pseudomonadati</taxon>
        <taxon>Pseudomonadota</taxon>
        <taxon>Gammaproteobacteria</taxon>
        <taxon>Vibrionales</taxon>
        <taxon>Vibrionaceae</taxon>
        <taxon>Vibrio</taxon>
    </lineage>
</organism>
<dbReference type="SUPFAM" id="SSF53720">
    <property type="entry name" value="ALDH-like"/>
    <property type="match status" value="1"/>
</dbReference>
<dbReference type="InterPro" id="IPR015590">
    <property type="entry name" value="Aldehyde_DH_dom"/>
</dbReference>
<evidence type="ECO:0000313" key="6">
    <source>
        <dbReference type="EMBL" id="KAA8681099.1"/>
    </source>
</evidence>
<reference evidence="6 7" key="1">
    <citation type="submission" date="2019-09" db="EMBL/GenBank/DDBJ databases">
        <title>Draft genome sequence of various Type strains from the CCUG.</title>
        <authorList>
            <person name="Pineiro-Iglesias B."/>
            <person name="Tunovic T."/>
            <person name="Unosson C."/>
            <person name="Inganas E."/>
            <person name="Ohlen M."/>
            <person name="Cardew S."/>
            <person name="Jensie-Markopoulos S."/>
            <person name="Salva-Serra F."/>
            <person name="Jaen-Luchoro D."/>
            <person name="Karlsson R."/>
            <person name="Svensson-Stadler L."/>
            <person name="Chun J."/>
            <person name="Moore E."/>
        </authorList>
    </citation>
    <scope>NUCLEOTIDE SEQUENCE [LARGE SCALE GENOMIC DNA]</scope>
    <source>
        <strain evidence="6 7">CCUG 56969T</strain>
    </source>
</reference>
<feature type="active site" evidence="3">
    <location>
        <position position="249"/>
    </location>
</feature>
<dbReference type="InterPro" id="IPR016160">
    <property type="entry name" value="Ald_DH_CS_CYS"/>
</dbReference>
<dbReference type="FunFam" id="3.40.605.10:FF:000005">
    <property type="entry name" value="Succinate-semialdehyde dehydrogenase I"/>
    <property type="match status" value="1"/>
</dbReference>
<comment type="caution">
    <text evidence="6">The sequence shown here is derived from an EMBL/GenBank/DDBJ whole genome shotgun (WGS) entry which is preliminary data.</text>
</comment>
<dbReference type="GO" id="GO:0004777">
    <property type="term" value="F:succinate-semialdehyde dehydrogenase (NAD+) activity"/>
    <property type="evidence" value="ECO:0007669"/>
    <property type="project" value="TreeGrafter"/>
</dbReference>
<dbReference type="PANTHER" id="PTHR43353">
    <property type="entry name" value="SUCCINATE-SEMIALDEHYDE DEHYDROGENASE, MITOCHONDRIAL"/>
    <property type="match status" value="1"/>
</dbReference>
<dbReference type="Proteomes" id="UP000322521">
    <property type="component" value="Unassembled WGS sequence"/>
</dbReference>
<dbReference type="InterPro" id="IPR016163">
    <property type="entry name" value="Ald_DH_C"/>
</dbReference>
<dbReference type="FunFam" id="3.40.309.10:FF:000004">
    <property type="entry name" value="Succinate-semialdehyde dehydrogenase I"/>
    <property type="match status" value="1"/>
</dbReference>
<dbReference type="GO" id="GO:0009450">
    <property type="term" value="P:gamma-aminobutyric acid catabolic process"/>
    <property type="evidence" value="ECO:0007669"/>
    <property type="project" value="InterPro"/>
</dbReference>